<keyword evidence="5 8" id="KW-0812">Transmembrane</keyword>
<dbReference type="InterPro" id="IPR004638">
    <property type="entry name" value="EmrB-like"/>
</dbReference>
<dbReference type="Pfam" id="PF07690">
    <property type="entry name" value="MFS_1"/>
    <property type="match status" value="1"/>
</dbReference>
<sequence>MSGAASQAQASAFRPPSVPLATLGLALAVFMQVLDGTIANVALPTIAGNLGVSPNQSAWVVTTFSVSNAIALPLTGFLVRRLGQVPLFLGATLAFTVASLLCGLAQSLEMLVLFRALQGAVAGPMIPTTQALMLSIYPPEKRGLALSLIAMVTVVAPIAGPLLGGWVTDSYSWKWAFFINVPVGLFACAVVAAQMRGRPEKTEPAKVDVVGLILLVIGVGALQLVLDKGNEEDWFNSSFIVLSTIVAVFGITVFLVWELTEKNPIVNLRLFAHRNFAAGSITLMLSYSAFFAVNVIVPLWLQKTLGYTAMWAGLAVAPMGILPVLLTPFMGRYARRFNMRLLVCTAFAILATTSFLRSGFVVQIDLQHIATLQLLQGLGLALFIMPINTILLSDLKPNEIAAGSGLSTFLRTVGASFAVSVTSFLWDRRALRHHAHLTEAASSYDPATRQALAAVGHGKPLIAETLLNQTINLQAEQIAFNEVSFALGCIFLVAIGFVWLAKPPFVPKPKP</sequence>
<keyword evidence="3" id="KW-0813">Transport</keyword>
<evidence type="ECO:0000313" key="10">
    <source>
        <dbReference type="EMBL" id="MBB5724676.1"/>
    </source>
</evidence>
<feature type="transmembrane region" description="Helical" evidence="8">
    <location>
        <begin position="207"/>
        <end position="226"/>
    </location>
</feature>
<feature type="transmembrane region" description="Helical" evidence="8">
    <location>
        <begin position="20"/>
        <end position="46"/>
    </location>
</feature>
<dbReference type="InterPro" id="IPR011701">
    <property type="entry name" value="MFS"/>
</dbReference>
<evidence type="ECO:0000259" key="9">
    <source>
        <dbReference type="PROSITE" id="PS50850"/>
    </source>
</evidence>
<evidence type="ECO:0000256" key="1">
    <source>
        <dbReference type="ARBA" id="ARBA00004651"/>
    </source>
</evidence>
<evidence type="ECO:0000256" key="6">
    <source>
        <dbReference type="ARBA" id="ARBA00022989"/>
    </source>
</evidence>
<evidence type="ECO:0000256" key="2">
    <source>
        <dbReference type="ARBA" id="ARBA00008537"/>
    </source>
</evidence>
<feature type="transmembrane region" description="Helical" evidence="8">
    <location>
        <begin position="58"/>
        <end position="79"/>
    </location>
</feature>
<keyword evidence="11" id="KW-1185">Reference proteome</keyword>
<protein>
    <submittedName>
        <fullName evidence="10">DHA2 family multidrug resistance protein</fullName>
    </submittedName>
</protein>
<dbReference type="InterPro" id="IPR020846">
    <property type="entry name" value="MFS_dom"/>
</dbReference>
<comment type="caution">
    <text evidence="10">The sequence shown here is derived from an EMBL/GenBank/DDBJ whole genome shotgun (WGS) entry which is preliminary data.</text>
</comment>
<feature type="transmembrane region" description="Helical" evidence="8">
    <location>
        <begin position="341"/>
        <end position="362"/>
    </location>
</feature>
<keyword evidence="7 8" id="KW-0472">Membrane</keyword>
<feature type="transmembrane region" description="Helical" evidence="8">
    <location>
        <begin position="144"/>
        <end position="163"/>
    </location>
</feature>
<feature type="transmembrane region" description="Helical" evidence="8">
    <location>
        <begin position="175"/>
        <end position="195"/>
    </location>
</feature>
<keyword evidence="6 8" id="KW-1133">Transmembrane helix</keyword>
<evidence type="ECO:0000256" key="7">
    <source>
        <dbReference type="ARBA" id="ARBA00023136"/>
    </source>
</evidence>
<feature type="transmembrane region" description="Helical" evidence="8">
    <location>
        <begin position="374"/>
        <end position="393"/>
    </location>
</feature>
<feature type="domain" description="Major facilitator superfamily (MFS) profile" evidence="9">
    <location>
        <begin position="21"/>
        <end position="506"/>
    </location>
</feature>
<keyword evidence="4" id="KW-1003">Cell membrane</keyword>
<feature type="transmembrane region" description="Helical" evidence="8">
    <location>
        <begin position="86"/>
        <end position="106"/>
    </location>
</feature>
<feature type="transmembrane region" description="Helical" evidence="8">
    <location>
        <begin position="278"/>
        <end position="301"/>
    </location>
</feature>
<evidence type="ECO:0000256" key="8">
    <source>
        <dbReference type="SAM" id="Phobius"/>
    </source>
</evidence>
<dbReference type="Gene3D" id="1.20.1720.10">
    <property type="entry name" value="Multidrug resistance protein D"/>
    <property type="match status" value="1"/>
</dbReference>
<dbReference type="CDD" id="cd17503">
    <property type="entry name" value="MFS_LmrB_MDR_like"/>
    <property type="match status" value="1"/>
</dbReference>
<feature type="transmembrane region" description="Helical" evidence="8">
    <location>
        <begin position="307"/>
        <end position="329"/>
    </location>
</feature>
<dbReference type="PANTHER" id="PTHR42718:SF9">
    <property type="entry name" value="MAJOR FACILITATOR SUPERFAMILY MULTIDRUG TRANSPORTER MFSC"/>
    <property type="match status" value="1"/>
</dbReference>
<proteinExistence type="inferred from homology"/>
<dbReference type="InterPro" id="IPR036259">
    <property type="entry name" value="MFS_trans_sf"/>
</dbReference>
<evidence type="ECO:0000256" key="3">
    <source>
        <dbReference type="ARBA" id="ARBA00022448"/>
    </source>
</evidence>
<accession>A0ABR6N3K9</accession>
<gene>
    <name evidence="10" type="ORF">FHS97_000584</name>
</gene>
<name>A0ABR6N3K9_9SPHN</name>
<dbReference type="PANTHER" id="PTHR42718">
    <property type="entry name" value="MAJOR FACILITATOR SUPERFAMILY MULTIDRUG TRANSPORTER MFSC"/>
    <property type="match status" value="1"/>
</dbReference>
<evidence type="ECO:0000313" key="11">
    <source>
        <dbReference type="Proteomes" id="UP000560131"/>
    </source>
</evidence>
<dbReference type="RefSeq" id="WP_184033102.1">
    <property type="nucleotide sequence ID" value="NZ_BAABAR010000007.1"/>
</dbReference>
<organism evidence="10 11">
    <name type="scientific">Sphingomonas endophytica</name>
    <dbReference type="NCBI Taxonomy" id="869719"/>
    <lineage>
        <taxon>Bacteria</taxon>
        <taxon>Pseudomonadati</taxon>
        <taxon>Pseudomonadota</taxon>
        <taxon>Alphaproteobacteria</taxon>
        <taxon>Sphingomonadales</taxon>
        <taxon>Sphingomonadaceae</taxon>
        <taxon>Sphingomonas</taxon>
    </lineage>
</organism>
<dbReference type="PROSITE" id="PS50850">
    <property type="entry name" value="MFS"/>
    <property type="match status" value="1"/>
</dbReference>
<dbReference type="NCBIfam" id="TIGR00711">
    <property type="entry name" value="efflux_EmrB"/>
    <property type="match status" value="1"/>
</dbReference>
<comment type="subcellular location">
    <subcellularLocation>
        <location evidence="1">Cell membrane</location>
        <topology evidence="1">Multi-pass membrane protein</topology>
    </subcellularLocation>
</comment>
<evidence type="ECO:0000256" key="5">
    <source>
        <dbReference type="ARBA" id="ARBA00022692"/>
    </source>
</evidence>
<feature type="transmembrane region" description="Helical" evidence="8">
    <location>
        <begin position="483"/>
        <end position="501"/>
    </location>
</feature>
<dbReference type="SUPFAM" id="SSF103473">
    <property type="entry name" value="MFS general substrate transporter"/>
    <property type="match status" value="1"/>
</dbReference>
<feature type="transmembrane region" description="Helical" evidence="8">
    <location>
        <begin position="112"/>
        <end position="137"/>
    </location>
</feature>
<dbReference type="Proteomes" id="UP000560131">
    <property type="component" value="Unassembled WGS sequence"/>
</dbReference>
<dbReference type="EMBL" id="JACIJN010000002">
    <property type="protein sequence ID" value="MBB5724676.1"/>
    <property type="molecule type" value="Genomic_DNA"/>
</dbReference>
<dbReference type="Gene3D" id="1.20.1250.20">
    <property type="entry name" value="MFS general substrate transporter like domains"/>
    <property type="match status" value="1"/>
</dbReference>
<feature type="transmembrane region" description="Helical" evidence="8">
    <location>
        <begin position="238"/>
        <end position="257"/>
    </location>
</feature>
<evidence type="ECO:0000256" key="4">
    <source>
        <dbReference type="ARBA" id="ARBA00022475"/>
    </source>
</evidence>
<comment type="similarity">
    <text evidence="2">Belongs to the major facilitator superfamily. EmrB family.</text>
</comment>
<reference evidence="10 11" key="1">
    <citation type="submission" date="2020-08" db="EMBL/GenBank/DDBJ databases">
        <title>Genomic Encyclopedia of Type Strains, Phase IV (KMG-IV): sequencing the most valuable type-strain genomes for metagenomic binning, comparative biology and taxonomic classification.</title>
        <authorList>
            <person name="Goeker M."/>
        </authorList>
    </citation>
    <scope>NUCLEOTIDE SEQUENCE [LARGE SCALE GENOMIC DNA]</scope>
    <source>
        <strain evidence="10 11">DSM 101535</strain>
    </source>
</reference>